<feature type="transmembrane region" description="Helical" evidence="6">
    <location>
        <begin position="142"/>
        <end position="161"/>
    </location>
</feature>
<dbReference type="InterPro" id="IPR000620">
    <property type="entry name" value="EamA_dom"/>
</dbReference>
<evidence type="ECO:0000256" key="1">
    <source>
        <dbReference type="ARBA" id="ARBA00004141"/>
    </source>
</evidence>
<keyword evidence="4 6" id="KW-1133">Transmembrane helix</keyword>
<reference evidence="8 9" key="1">
    <citation type="submission" date="2018-03" db="EMBL/GenBank/DDBJ databases">
        <title>Genomic Encyclopedia of Archaeal and Bacterial Type Strains, Phase II (KMG-II): from individual species to whole genera.</title>
        <authorList>
            <person name="Goeker M."/>
        </authorList>
    </citation>
    <scope>NUCLEOTIDE SEQUENCE [LARGE SCALE GENOMIC DNA]</scope>
    <source>
        <strain evidence="8 9">DSM 44720</strain>
    </source>
</reference>
<sequence>MSVTVVVVVLASAVLHATWNALAHATGDTLAGFVLLCLGSLACALPLVVLAPPPDPAAWPFIAASVVLQVAYQVFLLQAYRLGEFGQVYPLARGTSPWVVAVLSATVLGHPLPAHQWAGVLTLSLGLVVLTLAHGVPGRGHLPALAAAFGTGLMIAAYTVVDGSGVRHADSVLGYIGWEFLLQALPLPLYALLRHRRALPPRLRAAGGRAVVGGALSAVAYGLVVWAQNREPANLPAIAALRETSIVLGAVIGAVVFHERFGRVRLAAGGLVVAGIVLLELVGRG</sequence>
<dbReference type="RefSeq" id="WP_106191942.1">
    <property type="nucleotide sequence ID" value="NZ_PVTF01000010.1"/>
</dbReference>
<feature type="transmembrane region" description="Helical" evidence="6">
    <location>
        <begin position="239"/>
        <end position="257"/>
    </location>
</feature>
<evidence type="ECO:0000259" key="7">
    <source>
        <dbReference type="Pfam" id="PF00892"/>
    </source>
</evidence>
<keyword evidence="9" id="KW-1185">Reference proteome</keyword>
<feature type="transmembrane region" description="Helical" evidence="6">
    <location>
        <begin position="173"/>
        <end position="193"/>
    </location>
</feature>
<comment type="subcellular location">
    <subcellularLocation>
        <location evidence="1">Membrane</location>
        <topology evidence="1">Multi-pass membrane protein</topology>
    </subcellularLocation>
</comment>
<feature type="transmembrane region" description="Helical" evidence="6">
    <location>
        <begin position="205"/>
        <end position="227"/>
    </location>
</feature>
<dbReference type="Pfam" id="PF00892">
    <property type="entry name" value="EamA"/>
    <property type="match status" value="1"/>
</dbReference>
<keyword evidence="3 6" id="KW-0812">Transmembrane</keyword>
<dbReference type="OrthoDB" id="9783707at2"/>
<protein>
    <submittedName>
        <fullName evidence="8">EamA-like transporter family protein</fullName>
    </submittedName>
</protein>
<dbReference type="InterPro" id="IPR050638">
    <property type="entry name" value="AA-Vitamin_Transporters"/>
</dbReference>
<comment type="similarity">
    <text evidence="2">Belongs to the EamA transporter family.</text>
</comment>
<name>A0A2T0SV74_9PSEU</name>
<keyword evidence="5 6" id="KW-0472">Membrane</keyword>
<dbReference type="Gene3D" id="1.10.3730.20">
    <property type="match status" value="2"/>
</dbReference>
<proteinExistence type="inferred from homology"/>
<dbReference type="Proteomes" id="UP000239494">
    <property type="component" value="Unassembled WGS sequence"/>
</dbReference>
<feature type="domain" description="EamA" evidence="7">
    <location>
        <begin position="144"/>
        <end position="279"/>
    </location>
</feature>
<feature type="transmembrane region" description="Helical" evidence="6">
    <location>
        <begin position="33"/>
        <end position="51"/>
    </location>
</feature>
<dbReference type="InterPro" id="IPR037185">
    <property type="entry name" value="EmrE-like"/>
</dbReference>
<evidence type="ECO:0000313" key="8">
    <source>
        <dbReference type="EMBL" id="PRY37315.1"/>
    </source>
</evidence>
<feature type="transmembrane region" description="Helical" evidence="6">
    <location>
        <begin position="58"/>
        <end position="80"/>
    </location>
</feature>
<organism evidence="8 9">
    <name type="scientific">Umezawaea tangerina</name>
    <dbReference type="NCBI Taxonomy" id="84725"/>
    <lineage>
        <taxon>Bacteria</taxon>
        <taxon>Bacillati</taxon>
        <taxon>Actinomycetota</taxon>
        <taxon>Actinomycetes</taxon>
        <taxon>Pseudonocardiales</taxon>
        <taxon>Pseudonocardiaceae</taxon>
        <taxon>Umezawaea</taxon>
    </lineage>
</organism>
<evidence type="ECO:0000256" key="4">
    <source>
        <dbReference type="ARBA" id="ARBA00022989"/>
    </source>
</evidence>
<evidence type="ECO:0000256" key="3">
    <source>
        <dbReference type="ARBA" id="ARBA00022692"/>
    </source>
</evidence>
<evidence type="ECO:0000256" key="6">
    <source>
        <dbReference type="SAM" id="Phobius"/>
    </source>
</evidence>
<dbReference type="EMBL" id="PVTF01000010">
    <property type="protein sequence ID" value="PRY37315.1"/>
    <property type="molecule type" value="Genomic_DNA"/>
</dbReference>
<dbReference type="PANTHER" id="PTHR32322">
    <property type="entry name" value="INNER MEMBRANE TRANSPORTER"/>
    <property type="match status" value="1"/>
</dbReference>
<gene>
    <name evidence="8" type="ORF">CLV43_110126</name>
</gene>
<dbReference type="PANTHER" id="PTHR32322:SF2">
    <property type="entry name" value="EAMA DOMAIN-CONTAINING PROTEIN"/>
    <property type="match status" value="1"/>
</dbReference>
<dbReference type="SUPFAM" id="SSF103481">
    <property type="entry name" value="Multidrug resistance efflux transporter EmrE"/>
    <property type="match status" value="2"/>
</dbReference>
<comment type="caution">
    <text evidence="8">The sequence shown here is derived from an EMBL/GenBank/DDBJ whole genome shotgun (WGS) entry which is preliminary data.</text>
</comment>
<evidence type="ECO:0000313" key="9">
    <source>
        <dbReference type="Proteomes" id="UP000239494"/>
    </source>
</evidence>
<dbReference type="AlphaFoldDB" id="A0A2T0SV74"/>
<evidence type="ECO:0000256" key="2">
    <source>
        <dbReference type="ARBA" id="ARBA00007362"/>
    </source>
</evidence>
<evidence type="ECO:0000256" key="5">
    <source>
        <dbReference type="ARBA" id="ARBA00023136"/>
    </source>
</evidence>
<feature type="transmembrane region" description="Helical" evidence="6">
    <location>
        <begin position="117"/>
        <end position="135"/>
    </location>
</feature>
<feature type="transmembrane region" description="Helical" evidence="6">
    <location>
        <begin position="264"/>
        <end position="283"/>
    </location>
</feature>
<dbReference type="GO" id="GO:0016020">
    <property type="term" value="C:membrane"/>
    <property type="evidence" value="ECO:0007669"/>
    <property type="project" value="UniProtKB-SubCell"/>
</dbReference>
<accession>A0A2T0SV74</accession>